<dbReference type="GO" id="GO:0005829">
    <property type="term" value="C:cytosol"/>
    <property type="evidence" value="ECO:0007669"/>
    <property type="project" value="TreeGrafter"/>
</dbReference>
<dbReference type="InterPro" id="IPR000847">
    <property type="entry name" value="LysR_HTH_N"/>
</dbReference>
<dbReference type="KEGG" id="aht:ANTHELSMS3_01369"/>
<dbReference type="OrthoDB" id="3252676at2"/>
<dbReference type="AlphaFoldDB" id="A0A222E285"/>
<dbReference type="GO" id="GO:0003677">
    <property type="term" value="F:DNA binding"/>
    <property type="evidence" value="ECO:0007669"/>
    <property type="project" value="UniProtKB-KW"/>
</dbReference>
<evidence type="ECO:0000313" key="7">
    <source>
        <dbReference type="Proteomes" id="UP000203589"/>
    </source>
</evidence>
<evidence type="ECO:0000259" key="5">
    <source>
        <dbReference type="PROSITE" id="PS50931"/>
    </source>
</evidence>
<dbReference type="Proteomes" id="UP000203589">
    <property type="component" value="Chromosome"/>
</dbReference>
<dbReference type="RefSeq" id="WP_094034210.1">
    <property type="nucleotide sequence ID" value="NZ_CP022540.1"/>
</dbReference>
<evidence type="ECO:0000313" key="6">
    <source>
        <dbReference type="EMBL" id="ASP20071.1"/>
    </source>
</evidence>
<feature type="domain" description="HTH lysR-type" evidence="5">
    <location>
        <begin position="3"/>
        <end position="60"/>
    </location>
</feature>
<keyword evidence="3" id="KW-0238">DNA-binding</keyword>
<accession>A0A222E285</accession>
<evidence type="ECO:0000256" key="3">
    <source>
        <dbReference type="ARBA" id="ARBA00023125"/>
    </source>
</evidence>
<dbReference type="Pfam" id="PF03466">
    <property type="entry name" value="LysR_substrate"/>
    <property type="match status" value="1"/>
</dbReference>
<dbReference type="Gene3D" id="1.10.10.10">
    <property type="entry name" value="Winged helix-like DNA-binding domain superfamily/Winged helix DNA-binding domain"/>
    <property type="match status" value="1"/>
</dbReference>
<protein>
    <submittedName>
        <fullName evidence="6">HTH-type transcriptional regulator GltC</fullName>
    </submittedName>
</protein>
<dbReference type="Gene3D" id="3.40.190.10">
    <property type="entry name" value="Periplasmic binding protein-like II"/>
    <property type="match status" value="2"/>
</dbReference>
<organism evidence="6 7">
    <name type="scientific">Antarctobacter heliothermus</name>
    <dbReference type="NCBI Taxonomy" id="74033"/>
    <lineage>
        <taxon>Bacteria</taxon>
        <taxon>Pseudomonadati</taxon>
        <taxon>Pseudomonadota</taxon>
        <taxon>Alphaproteobacteria</taxon>
        <taxon>Rhodobacterales</taxon>
        <taxon>Roseobacteraceae</taxon>
        <taxon>Antarctobacter</taxon>
    </lineage>
</organism>
<dbReference type="SUPFAM" id="SSF53850">
    <property type="entry name" value="Periplasmic binding protein-like II"/>
    <property type="match status" value="1"/>
</dbReference>
<evidence type="ECO:0000256" key="1">
    <source>
        <dbReference type="ARBA" id="ARBA00009437"/>
    </source>
</evidence>
<dbReference type="Pfam" id="PF00126">
    <property type="entry name" value="HTH_1"/>
    <property type="match status" value="1"/>
</dbReference>
<proteinExistence type="inferred from homology"/>
<keyword evidence="4" id="KW-0804">Transcription</keyword>
<dbReference type="PANTHER" id="PTHR30419:SF8">
    <property type="entry name" value="NITROGEN ASSIMILATION TRANSCRIPTIONAL ACTIVATOR-RELATED"/>
    <property type="match status" value="1"/>
</dbReference>
<dbReference type="PROSITE" id="PS50931">
    <property type="entry name" value="HTH_LYSR"/>
    <property type="match status" value="1"/>
</dbReference>
<sequence length="300" mass="31954">MAIKIEMLRCYVAVAELGNLNDAASRLGRTPSAVSMSLKQLTDHLGAPLFESDRKNRLTTLGQLVLAEARAGTVHYDHCIDSIMKLTQARSGSVRIGAVPSVTTAILPDVVQKFLSVRPNVVIQVRDMDSPTVQRELEMGRIDIGIGSCKRPSGALRRVSLFSEPFGVICSVDHPLAKVTKPLAWADLLAHPVISNASGDVIENDAFRAIDEAANLRIRNTASVLGMVRAGVGVTVLPRLALEGLGPGLLFVPLADSSARRHVEILTRVKSEMSPVASAFEAAVVDGIARAREAGTIAGI</sequence>
<comment type="similarity">
    <text evidence="1">Belongs to the LysR transcriptional regulatory family.</text>
</comment>
<name>A0A222E285_9RHOB</name>
<evidence type="ECO:0000256" key="2">
    <source>
        <dbReference type="ARBA" id="ARBA00023015"/>
    </source>
</evidence>
<dbReference type="SUPFAM" id="SSF46785">
    <property type="entry name" value="Winged helix' DNA-binding domain"/>
    <property type="match status" value="1"/>
</dbReference>
<dbReference type="InterPro" id="IPR036388">
    <property type="entry name" value="WH-like_DNA-bd_sf"/>
</dbReference>
<dbReference type="EMBL" id="CP022540">
    <property type="protein sequence ID" value="ASP20071.1"/>
    <property type="molecule type" value="Genomic_DNA"/>
</dbReference>
<dbReference type="InterPro" id="IPR005119">
    <property type="entry name" value="LysR_subst-bd"/>
</dbReference>
<dbReference type="InterPro" id="IPR036390">
    <property type="entry name" value="WH_DNA-bd_sf"/>
</dbReference>
<evidence type="ECO:0000256" key="4">
    <source>
        <dbReference type="ARBA" id="ARBA00023163"/>
    </source>
</evidence>
<dbReference type="PANTHER" id="PTHR30419">
    <property type="entry name" value="HTH-TYPE TRANSCRIPTIONAL REGULATOR YBHD"/>
    <property type="match status" value="1"/>
</dbReference>
<dbReference type="GO" id="GO:0003700">
    <property type="term" value="F:DNA-binding transcription factor activity"/>
    <property type="evidence" value="ECO:0007669"/>
    <property type="project" value="InterPro"/>
</dbReference>
<dbReference type="InterPro" id="IPR050950">
    <property type="entry name" value="HTH-type_LysR_regulators"/>
</dbReference>
<keyword evidence="7" id="KW-1185">Reference proteome</keyword>
<gene>
    <name evidence="6" type="primary">gltC</name>
    <name evidence="6" type="ORF">ANTHELSMS3_01369</name>
</gene>
<reference evidence="6 7" key="1">
    <citation type="submission" date="2017-07" db="EMBL/GenBank/DDBJ databases">
        <title>Genome Sequence of Antarctobacter heliothermus Strain SMS3 Isolated from a culture of the Diatom Skeletonema marinoi.</title>
        <authorList>
            <person name="Topel M."/>
            <person name="Pinder M.I.M."/>
            <person name="Johansson O.N."/>
            <person name="Kourtchenko O."/>
            <person name="Godhe A."/>
            <person name="Clarke A.K."/>
        </authorList>
    </citation>
    <scope>NUCLEOTIDE SEQUENCE [LARGE SCALE GENOMIC DNA]</scope>
    <source>
        <strain evidence="6 7">SMS3</strain>
    </source>
</reference>
<keyword evidence="2" id="KW-0805">Transcription regulation</keyword>